<name>A0A7Y7WDB6_9PSED</name>
<keyword evidence="1" id="KW-1133">Transmembrane helix</keyword>
<dbReference type="Proteomes" id="UP000582981">
    <property type="component" value="Unassembled WGS sequence"/>
</dbReference>
<feature type="transmembrane region" description="Helical" evidence="1">
    <location>
        <begin position="75"/>
        <end position="94"/>
    </location>
</feature>
<dbReference type="InterPro" id="IPR006750">
    <property type="entry name" value="YdcZ"/>
</dbReference>
<comment type="caution">
    <text evidence="2">The sequence shown here is derived from an EMBL/GenBank/DDBJ whole genome shotgun (WGS) entry which is preliminary data.</text>
</comment>
<feature type="transmembrane region" description="Helical" evidence="1">
    <location>
        <begin position="135"/>
        <end position="153"/>
    </location>
</feature>
<keyword evidence="1" id="KW-0472">Membrane</keyword>
<feature type="transmembrane region" description="Helical" evidence="1">
    <location>
        <begin position="40"/>
        <end position="63"/>
    </location>
</feature>
<dbReference type="GO" id="GO:0005886">
    <property type="term" value="C:plasma membrane"/>
    <property type="evidence" value="ECO:0007669"/>
    <property type="project" value="TreeGrafter"/>
</dbReference>
<reference evidence="2 3" key="1">
    <citation type="submission" date="2020-04" db="EMBL/GenBank/DDBJ databases">
        <title>Molecular characterization of pseudomonads from Agaricus bisporus reveal novel blotch 2 pathogens in Western Europe.</title>
        <authorList>
            <person name="Taparia T."/>
            <person name="Krijger M."/>
            <person name="Haynes E."/>
            <person name="Elpinstone J.G."/>
            <person name="Noble R."/>
            <person name="Van Der Wolf J."/>
        </authorList>
    </citation>
    <scope>NUCLEOTIDE SEQUENCE [LARGE SCALE GENOMIC DNA]</scope>
    <source>
        <strain evidence="2 3">F1001</strain>
    </source>
</reference>
<evidence type="ECO:0000256" key="1">
    <source>
        <dbReference type="SAM" id="Phobius"/>
    </source>
</evidence>
<dbReference type="Pfam" id="PF04657">
    <property type="entry name" value="DMT_YdcZ"/>
    <property type="match status" value="1"/>
</dbReference>
<sequence length="174" mass="17766">MSTLSWAGLLALAAIAGAVVPFQSAINANLGRGLGHPLWATLVSLLVSMAVLLPVMLALRLPLPNLAFAAKAPTWIWLGGVFGVCFVALAVLLVPKLGAGGFVALALAGQVVASLVLDHFGLFGLVERHMSVPRMVGAVLLIAGVAMIQFTAAPKNTSPAAATQPSLNLAKTVD</sequence>
<evidence type="ECO:0000313" key="3">
    <source>
        <dbReference type="Proteomes" id="UP000582981"/>
    </source>
</evidence>
<evidence type="ECO:0000313" key="2">
    <source>
        <dbReference type="EMBL" id="NWB47227.1"/>
    </source>
</evidence>
<protein>
    <submittedName>
        <fullName evidence="2">DMT family transporter</fullName>
    </submittedName>
</protein>
<dbReference type="RefSeq" id="WP_177144150.1">
    <property type="nucleotide sequence ID" value="NZ_JACAPU010000013.1"/>
</dbReference>
<organism evidence="2 3">
    <name type="scientific">Pseudomonas gingeri</name>
    <dbReference type="NCBI Taxonomy" id="117681"/>
    <lineage>
        <taxon>Bacteria</taxon>
        <taxon>Pseudomonadati</taxon>
        <taxon>Pseudomonadota</taxon>
        <taxon>Gammaproteobacteria</taxon>
        <taxon>Pseudomonadales</taxon>
        <taxon>Pseudomonadaceae</taxon>
        <taxon>Pseudomonas</taxon>
    </lineage>
</organism>
<keyword evidence="1" id="KW-0812">Transmembrane</keyword>
<proteinExistence type="predicted"/>
<dbReference type="EMBL" id="JACAPU010000013">
    <property type="protein sequence ID" value="NWB47227.1"/>
    <property type="molecule type" value="Genomic_DNA"/>
</dbReference>
<gene>
    <name evidence="2" type="ORF">HX829_12055</name>
</gene>
<feature type="transmembrane region" description="Helical" evidence="1">
    <location>
        <begin position="100"/>
        <end position="123"/>
    </location>
</feature>
<accession>A0A7Y7WDB6</accession>
<dbReference type="AlphaFoldDB" id="A0A7Y7WDB6"/>
<dbReference type="PANTHER" id="PTHR34821:SF2">
    <property type="entry name" value="INNER MEMBRANE PROTEIN YDCZ"/>
    <property type="match status" value="1"/>
</dbReference>
<dbReference type="PANTHER" id="PTHR34821">
    <property type="entry name" value="INNER MEMBRANE PROTEIN YDCZ"/>
    <property type="match status" value="1"/>
</dbReference>